<dbReference type="InterPro" id="IPR056789">
    <property type="entry name" value="LRR_R13L1-DRL21"/>
</dbReference>
<dbReference type="Gene3D" id="3.40.50.300">
    <property type="entry name" value="P-loop containing nucleotide triphosphate hydrolases"/>
    <property type="match status" value="1"/>
</dbReference>
<name>A0A843XVE8_COLES</name>
<comment type="caution">
    <text evidence="5">The sequence shown here is derived from an EMBL/GenBank/DDBJ whole genome shotgun (WGS) entry which is preliminary data.</text>
</comment>
<protein>
    <recommendedName>
        <fullName evidence="7">NB-ARC domain-containing protein</fullName>
    </recommendedName>
</protein>
<dbReference type="OrthoDB" id="777601at2759"/>
<sequence length="854" mass="96597">MSLAKDALCLVCGIPLSCLDIIPFPLTPRVEIAHKLRSINRNLVEIKQRKAILSLDGGMVGEGNESDPTRRSLGPPLWQYQERPMMGRSETKNKIKEALLSYAAASTKESCSKLFVIGIVGAGGMGKTTLAHNIFSDEDVVEAFSSRKWLYVGEKFDLKRLMNELLGENRQLVCEDDLHSAMRVKYKDQSLLIILDDAWCTNSRNWDLLQSSLSKGAKAHALIVTTRNKAVARAIPHESEYLEQELAGLPDTECMDIFKRWAFMGQQAERYPDLEWLSEKVVEKLKGNPLAATMMGRLLHKHLSNRKMWTLEFLGDRYIMHDLIHDFAKKVFTEGCRMDVGDTEDGASSEEICHTEDGTSFEEIRHLSFCYYGTEPPEFKRLLNFKKLRTLMLESNVTNIIGPRLDVLAKFKYLRLLVLDDYKLTEFPDSIRHLKSLRYLDISGTRIRSLPELVCDLVNLQFFKLPRHCALLEGMNKLINLRFIETKYGGVPQLIKGIGQLTSLQGQRITFQVQNKRGWKISELKGLNHLNGELVVRGLEHVKSKEEAEQACLKDKVHLEKLELHWGAEEEEETELSSVQQEHAVDSQVQKYVRNDVDCQVLEGLFPPPNLKWLSIYNNRGARFPSWLEEHRCSISSSLVILELVGCCKWEYLPTLGRFPSLKELRIIKAHSVKKIGPEFYGEIDNMHGRGGINNNKGYSYFPCLEYLRLGEMSVWEKWEMPPAGEIHCSGGGGRHVLFPSLRRLCINSCPKLPSLSPVLRHLTNLVYIDIRGCDELASLEEEGDGCGCVLPSLQDLTIQECPKLASLASDQSGKDSNQGMGCPLLEERYREGGPDALNIPTTTAVDLPPLPEG</sequence>
<dbReference type="Gene3D" id="1.10.8.430">
    <property type="entry name" value="Helical domain of apoptotic protease-activating factors"/>
    <property type="match status" value="1"/>
</dbReference>
<dbReference type="Proteomes" id="UP000652761">
    <property type="component" value="Unassembled WGS sequence"/>
</dbReference>
<dbReference type="InterPro" id="IPR001611">
    <property type="entry name" value="Leu-rich_rpt"/>
</dbReference>
<dbReference type="InterPro" id="IPR042197">
    <property type="entry name" value="Apaf_helical"/>
</dbReference>
<evidence type="ECO:0000256" key="1">
    <source>
        <dbReference type="ARBA" id="ARBA00022614"/>
    </source>
</evidence>
<dbReference type="PRINTS" id="PR00364">
    <property type="entry name" value="DISEASERSIST"/>
</dbReference>
<feature type="region of interest" description="Disordered" evidence="2">
    <location>
        <begin position="833"/>
        <end position="854"/>
    </location>
</feature>
<accession>A0A843XVE8</accession>
<dbReference type="InterPro" id="IPR027417">
    <property type="entry name" value="P-loop_NTPase"/>
</dbReference>
<evidence type="ECO:0000259" key="4">
    <source>
        <dbReference type="Pfam" id="PF25019"/>
    </source>
</evidence>
<dbReference type="SUPFAM" id="SSF52058">
    <property type="entry name" value="L domain-like"/>
    <property type="match status" value="1"/>
</dbReference>
<dbReference type="PROSITE" id="PS51450">
    <property type="entry name" value="LRR"/>
    <property type="match status" value="1"/>
</dbReference>
<dbReference type="Pfam" id="PF25019">
    <property type="entry name" value="LRR_R13L1-DRL21"/>
    <property type="match status" value="1"/>
</dbReference>
<dbReference type="GO" id="GO:0043531">
    <property type="term" value="F:ADP binding"/>
    <property type="evidence" value="ECO:0007669"/>
    <property type="project" value="InterPro"/>
</dbReference>
<evidence type="ECO:0000259" key="3">
    <source>
        <dbReference type="Pfam" id="PF00931"/>
    </source>
</evidence>
<keyword evidence="1" id="KW-0433">Leucine-rich repeat</keyword>
<dbReference type="Pfam" id="PF00931">
    <property type="entry name" value="NB-ARC"/>
    <property type="match status" value="1"/>
</dbReference>
<dbReference type="PANTHER" id="PTHR36766">
    <property type="entry name" value="PLANT BROAD-SPECTRUM MILDEW RESISTANCE PROTEIN RPW8"/>
    <property type="match status" value="1"/>
</dbReference>
<dbReference type="AlphaFoldDB" id="A0A843XVE8"/>
<dbReference type="PANTHER" id="PTHR36766:SF40">
    <property type="entry name" value="DISEASE RESISTANCE PROTEIN RGA3"/>
    <property type="match status" value="1"/>
</dbReference>
<dbReference type="Gene3D" id="3.80.10.10">
    <property type="entry name" value="Ribonuclease Inhibitor"/>
    <property type="match status" value="1"/>
</dbReference>
<dbReference type="InterPro" id="IPR002182">
    <property type="entry name" value="NB-ARC"/>
</dbReference>
<gene>
    <name evidence="5" type="ORF">Taro_056133</name>
</gene>
<keyword evidence="6" id="KW-1185">Reference proteome</keyword>
<evidence type="ECO:0000313" key="6">
    <source>
        <dbReference type="Proteomes" id="UP000652761"/>
    </source>
</evidence>
<evidence type="ECO:0008006" key="7">
    <source>
        <dbReference type="Google" id="ProtNLM"/>
    </source>
</evidence>
<evidence type="ECO:0000256" key="2">
    <source>
        <dbReference type="SAM" id="MobiDB-lite"/>
    </source>
</evidence>
<feature type="domain" description="NB-ARC" evidence="3">
    <location>
        <begin position="112"/>
        <end position="266"/>
    </location>
</feature>
<dbReference type="EMBL" id="NMUH01014919">
    <property type="protein sequence ID" value="MQM23072.1"/>
    <property type="molecule type" value="Genomic_DNA"/>
</dbReference>
<evidence type="ECO:0000313" key="5">
    <source>
        <dbReference type="EMBL" id="MQM23072.1"/>
    </source>
</evidence>
<proteinExistence type="predicted"/>
<feature type="domain" description="R13L1/DRL21-like LRR repeat region" evidence="4">
    <location>
        <begin position="521"/>
        <end position="668"/>
    </location>
</feature>
<dbReference type="InterPro" id="IPR032675">
    <property type="entry name" value="LRR_dom_sf"/>
</dbReference>
<dbReference type="SUPFAM" id="SSF52540">
    <property type="entry name" value="P-loop containing nucleoside triphosphate hydrolases"/>
    <property type="match status" value="1"/>
</dbReference>
<organism evidence="5 6">
    <name type="scientific">Colocasia esculenta</name>
    <name type="common">Wild taro</name>
    <name type="synonym">Arum esculentum</name>
    <dbReference type="NCBI Taxonomy" id="4460"/>
    <lineage>
        <taxon>Eukaryota</taxon>
        <taxon>Viridiplantae</taxon>
        <taxon>Streptophyta</taxon>
        <taxon>Embryophyta</taxon>
        <taxon>Tracheophyta</taxon>
        <taxon>Spermatophyta</taxon>
        <taxon>Magnoliopsida</taxon>
        <taxon>Liliopsida</taxon>
        <taxon>Araceae</taxon>
        <taxon>Aroideae</taxon>
        <taxon>Colocasieae</taxon>
        <taxon>Colocasia</taxon>
    </lineage>
</organism>
<reference evidence="5" key="1">
    <citation type="submission" date="2017-07" db="EMBL/GenBank/DDBJ databases">
        <title>Taro Niue Genome Assembly and Annotation.</title>
        <authorList>
            <person name="Atibalentja N."/>
            <person name="Keating K."/>
            <person name="Fields C.J."/>
        </authorList>
    </citation>
    <scope>NUCLEOTIDE SEQUENCE</scope>
    <source>
        <strain evidence="5">Niue_2</strain>
        <tissue evidence="5">Leaf</tissue>
    </source>
</reference>